<comment type="subcellular location">
    <subcellularLocation>
        <location evidence="1">Fimbrium</location>
    </subcellularLocation>
</comment>
<evidence type="ECO:0000256" key="4">
    <source>
        <dbReference type="ARBA" id="ARBA00023263"/>
    </source>
</evidence>
<dbReference type="InterPro" id="IPR000259">
    <property type="entry name" value="Adhesion_dom_fimbrial"/>
</dbReference>
<evidence type="ECO:0000313" key="8">
    <source>
        <dbReference type="Proteomes" id="UP001219219"/>
    </source>
</evidence>
<sequence>MSNKITLFLLCGILGGFSGNALAAGVWGPCKPADNGTTYNYNVVVDVGIPDAKKNVANTVLPDVMNWSNGTKVSLECECPTPDSYTKEKDTVIQGVSAISKKTRQVSGFQYYYLTDQLEVASKIRVSAGVYGFVPFKNQQALEVTGCNKKITTPYMGGAGLLSFVVTKPFIGDADIPWTSIALLYASKTNQNYGDVAISSVSIEGTVTITQGCEVKPGTVLDVPFGEFPASAFKNGKGQMPEGGTKKEINLGFDCNNISDGIKVSLRLEGATNAADSRAVDMGDPNIGVLVTDTAGNVLKPNDTNSTTLLTLSALDSTTHRNAAIQLFASPVSTTNSLPEAGTFEGVTTVLLDME</sequence>
<name>A0AAX3MMT1_ESCAL</name>
<keyword evidence="3 5" id="KW-0732">Signal</keyword>
<feature type="domain" description="Fimbrial-type adhesion" evidence="6">
    <location>
        <begin position="202"/>
        <end position="353"/>
    </location>
</feature>
<reference evidence="7" key="1">
    <citation type="submission" date="2023-02" db="EMBL/GenBank/DDBJ databases">
        <title>Escherichia albertii as a potential enteropathogen in the light of epidemiological and genomic studies.</title>
        <authorList>
            <person name="Leszczynska K."/>
            <person name="Swiecicka I."/>
            <person name="Daniluk T."/>
            <person name="Lebensztejn D."/>
            <person name="Chmielewska S."/>
            <person name="Leszczynska D."/>
            <person name="Gawor J."/>
            <person name="Kliber M."/>
        </authorList>
    </citation>
    <scope>NUCLEOTIDE SEQUENCE</scope>
    <source>
        <strain evidence="7">BIA_7</strain>
    </source>
</reference>
<dbReference type="InterPro" id="IPR050263">
    <property type="entry name" value="Bact_Fimbrial_Adh_Pro"/>
</dbReference>
<dbReference type="PANTHER" id="PTHR33420">
    <property type="entry name" value="FIMBRIAL SUBUNIT ELFA-RELATED"/>
    <property type="match status" value="1"/>
</dbReference>
<gene>
    <name evidence="7" type="ORF">PS049_06590</name>
</gene>
<dbReference type="PANTHER" id="PTHR33420:SF31">
    <property type="entry name" value="TYPE 1 FIMBRIN D-MANNOSE SPECIFIC ADHESIN"/>
    <property type="match status" value="1"/>
</dbReference>
<feature type="chain" id="PRO_5043735490" evidence="5">
    <location>
        <begin position="24"/>
        <end position="355"/>
    </location>
</feature>
<evidence type="ECO:0000256" key="2">
    <source>
        <dbReference type="ARBA" id="ARBA00006671"/>
    </source>
</evidence>
<feature type="signal peptide" evidence="5">
    <location>
        <begin position="1"/>
        <end position="23"/>
    </location>
</feature>
<evidence type="ECO:0000256" key="5">
    <source>
        <dbReference type="SAM" id="SignalP"/>
    </source>
</evidence>
<evidence type="ECO:0000256" key="3">
    <source>
        <dbReference type="ARBA" id="ARBA00022729"/>
    </source>
</evidence>
<dbReference type="Gene3D" id="2.60.40.1090">
    <property type="entry name" value="Fimbrial-type adhesion domain"/>
    <property type="match status" value="1"/>
</dbReference>
<proteinExistence type="inferred from homology"/>
<dbReference type="RefSeq" id="WP_059276791.1">
    <property type="nucleotide sequence ID" value="NZ_BBVI01000016.1"/>
</dbReference>
<dbReference type="SUPFAM" id="SSF49401">
    <property type="entry name" value="Bacterial adhesins"/>
    <property type="match status" value="1"/>
</dbReference>
<dbReference type="AlphaFoldDB" id="A0AAX3MMT1"/>
<protein>
    <submittedName>
        <fullName evidence="7">Fimbrial protein</fullName>
    </submittedName>
</protein>
<accession>A0AAX3MMT1</accession>
<dbReference type="Pfam" id="PF00419">
    <property type="entry name" value="Fimbrial"/>
    <property type="match status" value="1"/>
</dbReference>
<comment type="similarity">
    <text evidence="2">Belongs to the fimbrial protein family.</text>
</comment>
<dbReference type="GO" id="GO:0009289">
    <property type="term" value="C:pilus"/>
    <property type="evidence" value="ECO:0007669"/>
    <property type="project" value="UniProtKB-SubCell"/>
</dbReference>
<dbReference type="EMBL" id="CP117562">
    <property type="protein sequence ID" value="WDB30572.1"/>
    <property type="molecule type" value="Genomic_DNA"/>
</dbReference>
<keyword evidence="4" id="KW-0281">Fimbrium</keyword>
<dbReference type="GO" id="GO:0043709">
    <property type="term" value="P:cell adhesion involved in single-species biofilm formation"/>
    <property type="evidence" value="ECO:0007669"/>
    <property type="project" value="TreeGrafter"/>
</dbReference>
<evidence type="ECO:0000256" key="1">
    <source>
        <dbReference type="ARBA" id="ARBA00004561"/>
    </source>
</evidence>
<evidence type="ECO:0000259" key="6">
    <source>
        <dbReference type="Pfam" id="PF00419"/>
    </source>
</evidence>
<organism evidence="7 8">
    <name type="scientific">Escherichia albertii</name>
    <dbReference type="NCBI Taxonomy" id="208962"/>
    <lineage>
        <taxon>Bacteria</taxon>
        <taxon>Pseudomonadati</taxon>
        <taxon>Pseudomonadota</taxon>
        <taxon>Gammaproteobacteria</taxon>
        <taxon>Enterobacterales</taxon>
        <taxon>Enterobacteriaceae</taxon>
        <taxon>Escherichia</taxon>
    </lineage>
</organism>
<evidence type="ECO:0000313" key="7">
    <source>
        <dbReference type="EMBL" id="WDB30572.1"/>
    </source>
</evidence>
<dbReference type="Proteomes" id="UP001219219">
    <property type="component" value="Chromosome"/>
</dbReference>
<dbReference type="InterPro" id="IPR008966">
    <property type="entry name" value="Adhesion_dom_sf"/>
</dbReference>
<dbReference type="InterPro" id="IPR036937">
    <property type="entry name" value="Adhesion_dom_fimbrial_sf"/>
</dbReference>